<evidence type="ECO:0000256" key="6">
    <source>
        <dbReference type="ARBA" id="ARBA00022827"/>
    </source>
</evidence>
<dbReference type="InterPro" id="IPR004572">
    <property type="entry name" value="Protoporphyrinogen_oxidase"/>
</dbReference>
<evidence type="ECO:0000256" key="7">
    <source>
        <dbReference type="ARBA" id="ARBA00023002"/>
    </source>
</evidence>
<evidence type="ECO:0000313" key="13">
    <source>
        <dbReference type="EMBL" id="TPX42542.1"/>
    </source>
</evidence>
<protein>
    <recommendedName>
        <fullName evidence="4 11">Protoporphyrinogen oxidase</fullName>
        <ecNumber evidence="4 11">1.3.3.4</ecNumber>
    </recommendedName>
</protein>
<organism evidence="13 15">
    <name type="scientific">Synchytrium endobioticum</name>
    <dbReference type="NCBI Taxonomy" id="286115"/>
    <lineage>
        <taxon>Eukaryota</taxon>
        <taxon>Fungi</taxon>
        <taxon>Fungi incertae sedis</taxon>
        <taxon>Chytridiomycota</taxon>
        <taxon>Chytridiomycota incertae sedis</taxon>
        <taxon>Chytridiomycetes</taxon>
        <taxon>Synchytriales</taxon>
        <taxon>Synchytriaceae</taxon>
        <taxon>Synchytrium</taxon>
    </lineage>
</organism>
<keyword evidence="5 11" id="KW-0285">Flavoprotein</keyword>
<dbReference type="Proteomes" id="UP000317494">
    <property type="component" value="Unassembled WGS sequence"/>
</dbReference>
<comment type="pathway">
    <text evidence="2 11">Porphyrin-containing compound metabolism; protoporphyrin-IX biosynthesis; protoporphyrin-IX from protoporphyrinogen-IX: step 1/1.</text>
</comment>
<evidence type="ECO:0000256" key="10">
    <source>
        <dbReference type="ARBA" id="ARBA00047554"/>
    </source>
</evidence>
<dbReference type="PANTHER" id="PTHR42923:SF3">
    <property type="entry name" value="PROTOPORPHYRINOGEN OXIDASE"/>
    <property type="match status" value="1"/>
</dbReference>
<evidence type="ECO:0000256" key="9">
    <source>
        <dbReference type="ARBA" id="ARBA00023244"/>
    </source>
</evidence>
<dbReference type="Gene3D" id="3.50.50.60">
    <property type="entry name" value="FAD/NAD(P)-binding domain"/>
    <property type="match status" value="1"/>
</dbReference>
<evidence type="ECO:0000256" key="2">
    <source>
        <dbReference type="ARBA" id="ARBA00005073"/>
    </source>
</evidence>
<evidence type="ECO:0000313" key="16">
    <source>
        <dbReference type="Proteomes" id="UP000320475"/>
    </source>
</evidence>
<comment type="subcellular location">
    <subcellularLocation>
        <location evidence="11">Mitochondrion inner membrane</location>
    </subcellularLocation>
</comment>
<dbReference type="GO" id="GO:0004729">
    <property type="term" value="F:oxygen-dependent protoporphyrinogen oxidase activity"/>
    <property type="evidence" value="ECO:0007669"/>
    <property type="project" value="UniProtKB-UniRule"/>
</dbReference>
<evidence type="ECO:0000256" key="4">
    <source>
        <dbReference type="ARBA" id="ARBA00012867"/>
    </source>
</evidence>
<keyword evidence="15" id="KW-1185">Reference proteome</keyword>
<dbReference type="EMBL" id="QEAN01000229">
    <property type="protein sequence ID" value="TPX42542.1"/>
    <property type="molecule type" value="Genomic_DNA"/>
</dbReference>
<dbReference type="InterPro" id="IPR036188">
    <property type="entry name" value="FAD/NAD-bd_sf"/>
</dbReference>
<evidence type="ECO:0000256" key="3">
    <source>
        <dbReference type="ARBA" id="ARBA00010551"/>
    </source>
</evidence>
<keyword evidence="7 11" id="KW-0560">Oxidoreductase</keyword>
<dbReference type="EC" id="1.3.3.4" evidence="4 11"/>
<comment type="cofactor">
    <cofactor evidence="11">
        <name>FAD</name>
        <dbReference type="ChEBI" id="CHEBI:57692"/>
    </cofactor>
    <text evidence="11">Binds 1 FAD per subunit.</text>
</comment>
<sequence>MRANSALNSKPQGSLAAAPMAANRHICILGGGVSGLSTAYYLSNLIKVSSISDSTRITLLESSSRFGGWIESHKTSLPSNTNNDEIILERGPRTLRPSGIAGAITLDLVHRLGLSSHISPIPKTSPASRNRFIYYKSCINPLPSSALSLLTSYKVPALSGFVKSTILEPFQPRSSHTDESIHEFISRRFGPNVANRLMSALTHGIYAGDSHRLSIKSCFRSLYEYEKAYGSIVLGMVRAPKAEVDLESICDGDTDRMQFIKNVQTDASIYTFKGGMQELSATLVGELRKRENIDVRLGVGCKKIDIGDDSVEVALSNSTSLKPTTLISTVPTHVLQSIVPVSVSTKLTPFITKIPYVSVSVINLLYRSSTMLPYTGFGYLIPPGENEMILGVIFDSCSIDPPPPYTKLTVMIGGHLFDKSSKEYSDEQLVDVALDGLKRHLGIEKKPEVVVSETQRQCIPQYLVGHDERVQGLRAVVEREWGRGRIVLSGAGLNGVGVGINDCIKSARDVAVKVFGGFN</sequence>
<feature type="domain" description="Amine oxidase" evidence="12">
    <location>
        <begin position="33"/>
        <end position="514"/>
    </location>
</feature>
<evidence type="ECO:0000259" key="12">
    <source>
        <dbReference type="Pfam" id="PF01593"/>
    </source>
</evidence>
<dbReference type="SUPFAM" id="SSF54373">
    <property type="entry name" value="FAD-linked reductases, C-terminal domain"/>
    <property type="match status" value="1"/>
</dbReference>
<dbReference type="GO" id="GO:0005743">
    <property type="term" value="C:mitochondrial inner membrane"/>
    <property type="evidence" value="ECO:0007669"/>
    <property type="project" value="UniProtKB-SubCell"/>
</dbReference>
<evidence type="ECO:0000313" key="15">
    <source>
        <dbReference type="Proteomes" id="UP000317494"/>
    </source>
</evidence>
<reference evidence="15 16" key="1">
    <citation type="journal article" date="2019" name="Sci. Rep.">
        <title>Comparative genomics of chytrid fungi reveal insights into the obligate biotrophic and pathogenic lifestyle of Synchytrium endobioticum.</title>
        <authorList>
            <person name="van de Vossenberg B.T.L.H."/>
            <person name="Warris S."/>
            <person name="Nguyen H.D.T."/>
            <person name="van Gent-Pelzer M.P.E."/>
            <person name="Joly D.L."/>
            <person name="van de Geest H.C."/>
            <person name="Bonants P.J.M."/>
            <person name="Smith D.S."/>
            <person name="Levesque C.A."/>
            <person name="van der Lee T.A.J."/>
        </authorList>
    </citation>
    <scope>NUCLEOTIDE SEQUENCE [LARGE SCALE GENOMIC DNA]</scope>
    <source>
        <strain evidence="14 16">LEV6574</strain>
        <strain evidence="13 15">MB42</strain>
    </source>
</reference>
<evidence type="ECO:0000313" key="14">
    <source>
        <dbReference type="EMBL" id="TPX43860.1"/>
    </source>
</evidence>
<evidence type="ECO:0000256" key="11">
    <source>
        <dbReference type="RuleBase" id="RU367069"/>
    </source>
</evidence>
<comment type="caution">
    <text evidence="13">The sequence shown here is derived from an EMBL/GenBank/DDBJ whole genome shotgun (WGS) entry which is preliminary data.</text>
</comment>
<gene>
    <name evidence="13" type="primary">HEM14</name>
    <name evidence="14" type="ORF">SeLEV6574_g04832</name>
    <name evidence="13" type="ORF">SeMB42_g05086</name>
</gene>
<keyword evidence="9 11" id="KW-0627">Porphyrin biosynthesis</keyword>
<dbReference type="Proteomes" id="UP000320475">
    <property type="component" value="Unassembled WGS sequence"/>
</dbReference>
<comment type="similarity">
    <text evidence="3 11">Belongs to the protoporphyrinogen/coproporphyrinogen oxidase family. Protoporphyrinogen oxidase subfamily.</text>
</comment>
<dbReference type="InterPro" id="IPR050464">
    <property type="entry name" value="Zeta_carotene_desat/Oxidored"/>
</dbReference>
<keyword evidence="6 11" id="KW-0274">FAD</keyword>
<dbReference type="Pfam" id="PF01593">
    <property type="entry name" value="Amino_oxidase"/>
    <property type="match status" value="1"/>
</dbReference>
<dbReference type="STRING" id="286115.A0A507CTN3"/>
<name>A0A507CTN3_9FUNG</name>
<evidence type="ECO:0000256" key="1">
    <source>
        <dbReference type="ARBA" id="ARBA00002600"/>
    </source>
</evidence>
<dbReference type="PANTHER" id="PTHR42923">
    <property type="entry name" value="PROTOPORPHYRINOGEN OXIDASE"/>
    <property type="match status" value="1"/>
</dbReference>
<dbReference type="AlphaFoldDB" id="A0A507CTN3"/>
<keyword evidence="8 11" id="KW-0350">Heme biosynthesis</keyword>
<dbReference type="VEuPathDB" id="FungiDB:SeMB42_g05086"/>
<evidence type="ECO:0000256" key="5">
    <source>
        <dbReference type="ARBA" id="ARBA00022630"/>
    </source>
</evidence>
<accession>A0A507CTN3</accession>
<comment type="catalytic activity">
    <reaction evidence="10 11">
        <text>protoporphyrinogen IX + 3 O2 = protoporphyrin IX + 3 H2O2</text>
        <dbReference type="Rhea" id="RHEA:25576"/>
        <dbReference type="ChEBI" id="CHEBI:15379"/>
        <dbReference type="ChEBI" id="CHEBI:16240"/>
        <dbReference type="ChEBI" id="CHEBI:57306"/>
        <dbReference type="ChEBI" id="CHEBI:57307"/>
        <dbReference type="EC" id="1.3.3.4"/>
    </reaction>
</comment>
<dbReference type="OrthoDB" id="438553at2759"/>
<dbReference type="UniPathway" id="UPA00251">
    <property type="reaction ID" value="UER00324"/>
</dbReference>
<dbReference type="InterPro" id="IPR002937">
    <property type="entry name" value="Amino_oxidase"/>
</dbReference>
<comment type="function">
    <text evidence="1 11">Catalyzes the 6-electron oxidation of protoporphyrinogen-IX to form protoporphyrin-IX.</text>
</comment>
<dbReference type="GO" id="GO:0006782">
    <property type="term" value="P:protoporphyrinogen IX biosynthetic process"/>
    <property type="evidence" value="ECO:0007669"/>
    <property type="project" value="UniProtKB-UniRule"/>
</dbReference>
<proteinExistence type="inferred from homology"/>
<evidence type="ECO:0000256" key="8">
    <source>
        <dbReference type="ARBA" id="ARBA00023133"/>
    </source>
</evidence>
<dbReference type="EMBL" id="QEAM01000206">
    <property type="protein sequence ID" value="TPX43860.1"/>
    <property type="molecule type" value="Genomic_DNA"/>
</dbReference>
<dbReference type="SUPFAM" id="SSF51905">
    <property type="entry name" value="FAD/NAD(P)-binding domain"/>
    <property type="match status" value="1"/>
</dbReference>
<dbReference type="NCBIfam" id="TIGR00562">
    <property type="entry name" value="proto_IX_ox"/>
    <property type="match status" value="1"/>
</dbReference>